<feature type="domain" description="NADP-dependent oxidoreductase" evidence="6">
    <location>
        <begin position="35"/>
        <end position="273"/>
    </location>
</feature>
<dbReference type="PROSITE" id="PS00062">
    <property type="entry name" value="ALDOKETO_REDUCTASE_2"/>
    <property type="match status" value="1"/>
</dbReference>
<evidence type="ECO:0000256" key="1">
    <source>
        <dbReference type="ARBA" id="ARBA00007905"/>
    </source>
</evidence>
<dbReference type="PROSITE" id="PS00798">
    <property type="entry name" value="ALDOKETO_REDUCTASE_1"/>
    <property type="match status" value="1"/>
</dbReference>
<sequence length="287" mass="32399">MAADDKSLPLRDSPYRIPQLGFGVYKALDDVCYNACLAAFKAGYRHIDSAQMYANEAEVGRAVNDSGLKRSEIFVTTKIMFPGQDEKSTYEKVMESVKKAGGEGNGGHEKPYVDLFLVHNPNGGRGAREMMWKAIERAKKEGYVRNIGVSNYGKPHIEEMKEYTQDWPPAVNQIELHPWCQQRKTVEYCHSQGIVIQAYCPLVRNRRADDPTLNALVKKYPGKTQAQLLIKYALQKGWVPLPKTATPSRIEENADVYGWEISEEDMHTFDALDEGRRGSIVTFCAED</sequence>
<accession>A0A9P4I4Y1</accession>
<evidence type="ECO:0000313" key="7">
    <source>
        <dbReference type="EMBL" id="KAF2092790.1"/>
    </source>
</evidence>
<dbReference type="PANTHER" id="PTHR43827:SF13">
    <property type="entry name" value="ALDO_KETO REDUCTASE FAMILY PROTEIN"/>
    <property type="match status" value="1"/>
</dbReference>
<dbReference type="PRINTS" id="PR00069">
    <property type="entry name" value="ALDKETRDTASE"/>
</dbReference>
<comment type="similarity">
    <text evidence="1">Belongs to the aldo/keto reductase family.</text>
</comment>
<dbReference type="Proteomes" id="UP000799772">
    <property type="component" value="Unassembled WGS sequence"/>
</dbReference>
<keyword evidence="8" id="KW-1185">Reference proteome</keyword>
<dbReference type="FunFam" id="3.20.20.100:FF:000015">
    <property type="entry name" value="Oxidoreductase, aldo/keto reductase family"/>
    <property type="match status" value="1"/>
</dbReference>
<gene>
    <name evidence="7" type="ORF">NA57DRAFT_62104</name>
</gene>
<evidence type="ECO:0000256" key="3">
    <source>
        <dbReference type="PIRSR" id="PIRSR000097-1"/>
    </source>
</evidence>
<feature type="site" description="Lowers pKa of active site Tyr" evidence="5">
    <location>
        <position position="78"/>
    </location>
</feature>
<dbReference type="PIRSF" id="PIRSF000097">
    <property type="entry name" value="AKR"/>
    <property type="match status" value="1"/>
</dbReference>
<dbReference type="InterPro" id="IPR023210">
    <property type="entry name" value="NADP_OxRdtase_dom"/>
</dbReference>
<dbReference type="InterPro" id="IPR020471">
    <property type="entry name" value="AKR"/>
</dbReference>
<evidence type="ECO:0000256" key="5">
    <source>
        <dbReference type="PIRSR" id="PIRSR000097-3"/>
    </source>
</evidence>
<dbReference type="Gene3D" id="3.20.20.100">
    <property type="entry name" value="NADP-dependent oxidoreductase domain"/>
    <property type="match status" value="1"/>
</dbReference>
<proteinExistence type="inferred from homology"/>
<evidence type="ECO:0000259" key="6">
    <source>
        <dbReference type="Pfam" id="PF00248"/>
    </source>
</evidence>
<dbReference type="CDD" id="cd19071">
    <property type="entry name" value="AKR_AKR1-5-like"/>
    <property type="match status" value="1"/>
</dbReference>
<keyword evidence="2" id="KW-0560">Oxidoreductase</keyword>
<dbReference type="OrthoDB" id="416253at2759"/>
<dbReference type="PROSITE" id="PS00063">
    <property type="entry name" value="ALDOKETO_REDUCTASE_3"/>
    <property type="match status" value="1"/>
</dbReference>
<name>A0A9P4I4Y1_9PEZI</name>
<dbReference type="EMBL" id="ML978142">
    <property type="protein sequence ID" value="KAF2092790.1"/>
    <property type="molecule type" value="Genomic_DNA"/>
</dbReference>
<dbReference type="Pfam" id="PF00248">
    <property type="entry name" value="Aldo_ket_red"/>
    <property type="match status" value="1"/>
</dbReference>
<dbReference type="PANTHER" id="PTHR43827">
    <property type="entry name" value="2,5-DIKETO-D-GLUCONIC ACID REDUCTASE"/>
    <property type="match status" value="1"/>
</dbReference>
<dbReference type="SUPFAM" id="SSF51430">
    <property type="entry name" value="NAD(P)-linked oxidoreductase"/>
    <property type="match status" value="1"/>
</dbReference>
<dbReference type="AlphaFoldDB" id="A0A9P4I4Y1"/>
<protein>
    <submittedName>
        <fullName evidence="7">Aldo/keto reductase</fullName>
    </submittedName>
</protein>
<dbReference type="InterPro" id="IPR018170">
    <property type="entry name" value="Aldo/ket_reductase_CS"/>
</dbReference>
<dbReference type="InterPro" id="IPR036812">
    <property type="entry name" value="NAD(P)_OxRdtase_dom_sf"/>
</dbReference>
<feature type="binding site" evidence="4">
    <location>
        <position position="119"/>
    </location>
    <ligand>
        <name>substrate</name>
    </ligand>
</feature>
<feature type="active site" description="Proton donor" evidence="3">
    <location>
        <position position="53"/>
    </location>
</feature>
<reference evidence="7" key="1">
    <citation type="journal article" date="2020" name="Stud. Mycol.">
        <title>101 Dothideomycetes genomes: a test case for predicting lifestyles and emergence of pathogens.</title>
        <authorList>
            <person name="Haridas S."/>
            <person name="Albert R."/>
            <person name="Binder M."/>
            <person name="Bloem J."/>
            <person name="Labutti K."/>
            <person name="Salamov A."/>
            <person name="Andreopoulos B."/>
            <person name="Baker S."/>
            <person name="Barry K."/>
            <person name="Bills G."/>
            <person name="Bluhm B."/>
            <person name="Cannon C."/>
            <person name="Castanera R."/>
            <person name="Culley D."/>
            <person name="Daum C."/>
            <person name="Ezra D."/>
            <person name="Gonzalez J."/>
            <person name="Henrissat B."/>
            <person name="Kuo A."/>
            <person name="Liang C."/>
            <person name="Lipzen A."/>
            <person name="Lutzoni F."/>
            <person name="Magnuson J."/>
            <person name="Mondo S."/>
            <person name="Nolan M."/>
            <person name="Ohm R."/>
            <person name="Pangilinan J."/>
            <person name="Park H.-J."/>
            <person name="Ramirez L."/>
            <person name="Alfaro M."/>
            <person name="Sun H."/>
            <person name="Tritt A."/>
            <person name="Yoshinaga Y."/>
            <person name="Zwiers L.-H."/>
            <person name="Turgeon B."/>
            <person name="Goodwin S."/>
            <person name="Spatafora J."/>
            <person name="Crous P."/>
            <person name="Grigoriev I."/>
        </authorList>
    </citation>
    <scope>NUCLEOTIDE SEQUENCE</scope>
    <source>
        <strain evidence="7">CBS 133067</strain>
    </source>
</reference>
<organism evidence="7 8">
    <name type="scientific">Rhizodiscina lignyota</name>
    <dbReference type="NCBI Taxonomy" id="1504668"/>
    <lineage>
        <taxon>Eukaryota</taxon>
        <taxon>Fungi</taxon>
        <taxon>Dikarya</taxon>
        <taxon>Ascomycota</taxon>
        <taxon>Pezizomycotina</taxon>
        <taxon>Dothideomycetes</taxon>
        <taxon>Pleosporomycetidae</taxon>
        <taxon>Aulographales</taxon>
        <taxon>Rhizodiscinaceae</taxon>
        <taxon>Rhizodiscina</taxon>
    </lineage>
</organism>
<evidence type="ECO:0000313" key="8">
    <source>
        <dbReference type="Proteomes" id="UP000799772"/>
    </source>
</evidence>
<evidence type="ECO:0000256" key="4">
    <source>
        <dbReference type="PIRSR" id="PIRSR000097-2"/>
    </source>
</evidence>
<dbReference type="GO" id="GO:0016491">
    <property type="term" value="F:oxidoreductase activity"/>
    <property type="evidence" value="ECO:0007669"/>
    <property type="project" value="UniProtKB-KW"/>
</dbReference>
<comment type="caution">
    <text evidence="7">The sequence shown here is derived from an EMBL/GenBank/DDBJ whole genome shotgun (WGS) entry which is preliminary data.</text>
</comment>
<evidence type="ECO:0000256" key="2">
    <source>
        <dbReference type="ARBA" id="ARBA00023002"/>
    </source>
</evidence>